<keyword evidence="2" id="KW-1185">Reference proteome</keyword>
<organism evidence="1 2">
    <name type="scientific">Clytia hemisphaerica</name>
    <dbReference type="NCBI Taxonomy" id="252671"/>
    <lineage>
        <taxon>Eukaryota</taxon>
        <taxon>Metazoa</taxon>
        <taxon>Cnidaria</taxon>
        <taxon>Hydrozoa</taxon>
        <taxon>Hydroidolina</taxon>
        <taxon>Leptothecata</taxon>
        <taxon>Obeliida</taxon>
        <taxon>Clytiidae</taxon>
        <taxon>Clytia</taxon>
    </lineage>
</organism>
<proteinExistence type="predicted"/>
<protein>
    <submittedName>
        <fullName evidence="1">Uncharacterized protein</fullName>
    </submittedName>
</protein>
<dbReference type="AlphaFoldDB" id="A0A7M6DP96"/>
<accession>A0A7M6DP96</accession>
<sequence length="158" mass="17798">MIRATSTDSRVVDINKVQYKYQTLHFHSEVMGVLQDENKRKIHSTSGIDVAAKKRLMYSKQKINTAFSQSIDSPLSKLQNVHSPLSTPRSRKSSVVQIKRQSFDEYSDDDMLSVSLSSDDDDAFVATVCYVDGCSIKNKSRLKFSGKSESICEGDEEF</sequence>
<reference evidence="1" key="1">
    <citation type="submission" date="2021-01" db="UniProtKB">
        <authorList>
            <consortium name="EnsemblMetazoa"/>
        </authorList>
    </citation>
    <scope>IDENTIFICATION</scope>
</reference>
<dbReference type="Proteomes" id="UP000594262">
    <property type="component" value="Unplaced"/>
</dbReference>
<dbReference type="EnsemblMetazoa" id="CLYHEMT019658.1">
    <property type="protein sequence ID" value="CLYHEMP019658.1"/>
    <property type="gene ID" value="CLYHEMG019658"/>
</dbReference>
<evidence type="ECO:0000313" key="1">
    <source>
        <dbReference type="EnsemblMetazoa" id="CLYHEMP019658.1"/>
    </source>
</evidence>
<name>A0A7M6DP96_9CNID</name>
<evidence type="ECO:0000313" key="2">
    <source>
        <dbReference type="Proteomes" id="UP000594262"/>
    </source>
</evidence>
<dbReference type="OrthoDB" id="6036234at2759"/>